<dbReference type="RefSeq" id="WP_211545795.1">
    <property type="nucleotide sequence ID" value="NZ_JAGTUF010000001.1"/>
</dbReference>
<protein>
    <submittedName>
        <fullName evidence="1">Uncharacterized protein</fullName>
    </submittedName>
</protein>
<reference evidence="1 2" key="1">
    <citation type="submission" date="2021-04" db="EMBL/GenBank/DDBJ databases">
        <title>Magnetospirillum sulfuroxidans sp. nov., a facultative chemolithoautotrophic sulfur-oxidizing alphaproteobacterium isolated from freshwater sediment and proposals for Paramagetospirillum gen. nov., and Magnetospirillaceae fam. nov.</title>
        <authorList>
            <person name="Koziaeva V."/>
            <person name="Geelhoed J.S."/>
            <person name="Sorokin D.Y."/>
            <person name="Grouzdev D.S."/>
        </authorList>
    </citation>
    <scope>NUCLEOTIDE SEQUENCE [LARGE SCALE GENOMIC DNA]</scope>
    <source>
        <strain evidence="1 2">J10</strain>
    </source>
</reference>
<sequence>MLSLTDCVAFSGLTPEQLDAVACFKHVPPVIAAEWAETVLDQPDGCTTVEAALEAEVKLAHDHHLETEPAWEHGLDEFRHDHPHE</sequence>
<evidence type="ECO:0000313" key="1">
    <source>
        <dbReference type="EMBL" id="MBR9970290.1"/>
    </source>
</evidence>
<gene>
    <name evidence="1" type="ORF">KEC16_01015</name>
</gene>
<comment type="caution">
    <text evidence="1">The sequence shown here is derived from an EMBL/GenBank/DDBJ whole genome shotgun (WGS) entry which is preliminary data.</text>
</comment>
<keyword evidence="2" id="KW-1185">Reference proteome</keyword>
<accession>A0ABS5I7B3</accession>
<proteinExistence type="predicted"/>
<dbReference type="Proteomes" id="UP000680714">
    <property type="component" value="Unassembled WGS sequence"/>
</dbReference>
<dbReference type="EMBL" id="JAGTUF010000001">
    <property type="protein sequence ID" value="MBR9970290.1"/>
    <property type="molecule type" value="Genomic_DNA"/>
</dbReference>
<organism evidence="1 2">
    <name type="scientific">Magnetospirillum sulfuroxidans</name>
    <dbReference type="NCBI Taxonomy" id="611300"/>
    <lineage>
        <taxon>Bacteria</taxon>
        <taxon>Pseudomonadati</taxon>
        <taxon>Pseudomonadota</taxon>
        <taxon>Alphaproteobacteria</taxon>
        <taxon>Rhodospirillales</taxon>
        <taxon>Rhodospirillaceae</taxon>
        <taxon>Magnetospirillum</taxon>
    </lineage>
</organism>
<name>A0ABS5I7B3_9PROT</name>
<evidence type="ECO:0000313" key="2">
    <source>
        <dbReference type="Proteomes" id="UP000680714"/>
    </source>
</evidence>